<dbReference type="InterPro" id="IPR013022">
    <property type="entry name" value="Xyl_isomerase-like_TIM-brl"/>
</dbReference>
<comment type="caution">
    <text evidence="2">The sequence shown here is derived from an EMBL/GenBank/DDBJ whole genome shotgun (WGS) entry which is preliminary data.</text>
</comment>
<gene>
    <name evidence="2" type="ORF">NE619_16235</name>
</gene>
<feature type="domain" description="Xylose isomerase-like TIM barrel" evidence="1">
    <location>
        <begin position="39"/>
        <end position="267"/>
    </location>
</feature>
<name>A0ABT1RSW5_9FIRM</name>
<dbReference type="Gene3D" id="3.20.20.150">
    <property type="entry name" value="Divalent-metal-dependent TIM barrel enzymes"/>
    <property type="match status" value="1"/>
</dbReference>
<proteinExistence type="predicted"/>
<evidence type="ECO:0000259" key="1">
    <source>
        <dbReference type="Pfam" id="PF01261"/>
    </source>
</evidence>
<evidence type="ECO:0000313" key="2">
    <source>
        <dbReference type="EMBL" id="MCQ4638280.1"/>
    </source>
</evidence>
<protein>
    <submittedName>
        <fullName evidence="2">Sugar phosphate isomerase/epimerase</fullName>
    </submittedName>
</protein>
<dbReference type="InterPro" id="IPR036237">
    <property type="entry name" value="Xyl_isomerase-like_sf"/>
</dbReference>
<evidence type="ECO:0000313" key="3">
    <source>
        <dbReference type="Proteomes" id="UP001524502"/>
    </source>
</evidence>
<reference evidence="2 3" key="1">
    <citation type="submission" date="2022-06" db="EMBL/GenBank/DDBJ databases">
        <title>Isolation of gut microbiota from human fecal samples.</title>
        <authorList>
            <person name="Pamer E.G."/>
            <person name="Barat B."/>
            <person name="Waligurski E."/>
            <person name="Medina S."/>
            <person name="Paddock L."/>
            <person name="Mostad J."/>
        </authorList>
    </citation>
    <scope>NUCLEOTIDE SEQUENCE [LARGE SCALE GENOMIC DNA]</scope>
    <source>
        <strain evidence="2 3">SL.3.17</strain>
    </source>
</reference>
<organism evidence="2 3">
    <name type="scientific">Anaerovorax odorimutans</name>
    <dbReference type="NCBI Taxonomy" id="109327"/>
    <lineage>
        <taxon>Bacteria</taxon>
        <taxon>Bacillati</taxon>
        <taxon>Bacillota</taxon>
        <taxon>Clostridia</taxon>
        <taxon>Peptostreptococcales</taxon>
        <taxon>Anaerovoracaceae</taxon>
        <taxon>Anaerovorax</taxon>
    </lineage>
</organism>
<dbReference type="InterPro" id="IPR050312">
    <property type="entry name" value="IolE/XylAMocC-like"/>
</dbReference>
<dbReference type="Pfam" id="PF01261">
    <property type="entry name" value="AP_endonuc_2"/>
    <property type="match status" value="1"/>
</dbReference>
<dbReference type="Proteomes" id="UP001524502">
    <property type="component" value="Unassembled WGS sequence"/>
</dbReference>
<dbReference type="EMBL" id="JANFXK010000024">
    <property type="protein sequence ID" value="MCQ4638280.1"/>
    <property type="molecule type" value="Genomic_DNA"/>
</dbReference>
<dbReference type="PANTHER" id="PTHR12110">
    <property type="entry name" value="HYDROXYPYRUVATE ISOMERASE"/>
    <property type="match status" value="1"/>
</dbReference>
<keyword evidence="3" id="KW-1185">Reference proteome</keyword>
<sequence length="279" mass="31456">MYENKIIASHWAIAGNHYCGDHVEIADTDFKERMEVIGRIGFKGAGFVEADLLNTKEKYGYKEARKIAEANGITEIEVEVLDKWWDYDNKEAQESRKNVFEAAEQLGARHIKVFGSEGDVEKDKFIEEFVKLCKDAEAIGTKIAMEFMPFKADMDCIKKGLEVFRAAGMKNAGFCLDTWHTFMGPSTYDDIALIKPEEIVTVELVDGYAELVSGSLWRDTCDYRLPAGEGDFNCKDFIGRVLDLGYKGTIGCEIIAIDHRELPLKRAAARAYASVKQYL</sequence>
<dbReference type="PANTHER" id="PTHR12110:SF48">
    <property type="entry name" value="BLL3656 PROTEIN"/>
    <property type="match status" value="1"/>
</dbReference>
<dbReference type="SUPFAM" id="SSF51658">
    <property type="entry name" value="Xylose isomerase-like"/>
    <property type="match status" value="1"/>
</dbReference>
<dbReference type="RefSeq" id="WP_256133476.1">
    <property type="nucleotide sequence ID" value="NZ_JANFXK010000024.1"/>
</dbReference>
<accession>A0ABT1RSW5</accession>
<keyword evidence="2" id="KW-0413">Isomerase</keyword>
<dbReference type="GO" id="GO:0016853">
    <property type="term" value="F:isomerase activity"/>
    <property type="evidence" value="ECO:0007669"/>
    <property type="project" value="UniProtKB-KW"/>
</dbReference>